<feature type="region of interest" description="Disordered" evidence="1">
    <location>
        <begin position="335"/>
        <end position="371"/>
    </location>
</feature>
<dbReference type="GO" id="GO:0004861">
    <property type="term" value="F:cyclin-dependent protein serine/threonine kinase inhibitor activity"/>
    <property type="evidence" value="ECO:0007669"/>
    <property type="project" value="TreeGrafter"/>
</dbReference>
<dbReference type="PANTHER" id="PTHR37341">
    <property type="entry name" value="PROTEIN INCA1"/>
    <property type="match status" value="1"/>
</dbReference>
<protein>
    <recommendedName>
        <fullName evidence="4">Protein INCA1</fullName>
    </recommendedName>
</protein>
<sequence length="371" mass="40546">MYPELRGPPGGDGVTELRTREGEQDAGTREGDQRPESREQLRSTPLEDPGPGPAHVAAVGGALRGRTRAQGPAQEVARRRPRPRRAAPAGSALGCRRCLAPPPGSAYSSRTGRAAASGTVAKSPMRRLSPATQPSPVMQAQEDGENLIPFVKCSRVVSRPPPPSLPSQSLRLTPQRYGDTFWENLSQRPSPTWMEEQYIPPLLRATGCSQPGLYPPEGLPPPEVLCRRKRRRPYLAGMQQGSGGIPARVRAVTYHLEDLRRRHRIINELKKAQWGSSRAPSEPLVLDDDGCGLPNSTEHPGLEEERANSPREEEHFLAPGRAQLLWSPWSPLGQEGSCLSGRPSSLGSFSTATASRDPLYNPWGVEWQSEE</sequence>
<evidence type="ECO:0000256" key="1">
    <source>
        <dbReference type="SAM" id="MobiDB-lite"/>
    </source>
</evidence>
<evidence type="ECO:0000313" key="2">
    <source>
        <dbReference type="EMBL" id="TKC42451.1"/>
    </source>
</evidence>
<name>A0A4U1EZS9_MONMO</name>
<evidence type="ECO:0000313" key="3">
    <source>
        <dbReference type="Proteomes" id="UP000308365"/>
    </source>
</evidence>
<dbReference type="AlphaFoldDB" id="A0A4U1EZS9"/>
<dbReference type="GO" id="GO:0005737">
    <property type="term" value="C:cytoplasm"/>
    <property type="evidence" value="ECO:0007669"/>
    <property type="project" value="TreeGrafter"/>
</dbReference>
<dbReference type="Pfam" id="PF15142">
    <property type="entry name" value="INCA1"/>
    <property type="match status" value="1"/>
</dbReference>
<dbReference type="InterPro" id="IPR026238">
    <property type="entry name" value="INCA1"/>
</dbReference>
<proteinExistence type="predicted"/>
<feature type="region of interest" description="Disordered" evidence="1">
    <location>
        <begin position="1"/>
        <end position="137"/>
    </location>
</feature>
<comment type="caution">
    <text evidence="2">The sequence shown here is derived from an EMBL/GenBank/DDBJ whole genome shotgun (WGS) entry which is preliminary data.</text>
</comment>
<dbReference type="GO" id="GO:0030332">
    <property type="term" value="F:cyclin binding"/>
    <property type="evidence" value="ECO:0007669"/>
    <property type="project" value="TreeGrafter"/>
</dbReference>
<dbReference type="PRINTS" id="PR02102">
    <property type="entry name" value="PROTEININCA1"/>
</dbReference>
<accession>A0A4U1EZS9</accession>
<feature type="compositionally biased region" description="Basic and acidic residues" evidence="1">
    <location>
        <begin position="15"/>
        <end position="41"/>
    </location>
</feature>
<dbReference type="GO" id="GO:0008285">
    <property type="term" value="P:negative regulation of cell population proliferation"/>
    <property type="evidence" value="ECO:0007669"/>
    <property type="project" value="TreeGrafter"/>
</dbReference>
<gene>
    <name evidence="2" type="ORF">EI555_006247</name>
</gene>
<feature type="region of interest" description="Disordered" evidence="1">
    <location>
        <begin position="277"/>
        <end position="315"/>
    </location>
</feature>
<dbReference type="Proteomes" id="UP000308365">
    <property type="component" value="Unassembled WGS sequence"/>
</dbReference>
<dbReference type="PANTHER" id="PTHR37341:SF1">
    <property type="entry name" value="PROTEIN INCA1"/>
    <property type="match status" value="1"/>
</dbReference>
<reference evidence="3" key="1">
    <citation type="journal article" date="2019" name="IScience">
        <title>Narwhal Genome Reveals Long-Term Low Genetic Diversity despite Current Large Abundance Size.</title>
        <authorList>
            <person name="Westbury M.V."/>
            <person name="Petersen B."/>
            <person name="Garde E."/>
            <person name="Heide-Jorgensen M.P."/>
            <person name="Lorenzen E.D."/>
        </authorList>
    </citation>
    <scope>NUCLEOTIDE SEQUENCE [LARGE SCALE GENOMIC DNA]</scope>
</reference>
<evidence type="ECO:0008006" key="4">
    <source>
        <dbReference type="Google" id="ProtNLM"/>
    </source>
</evidence>
<organism evidence="2 3">
    <name type="scientific">Monodon monoceros</name>
    <name type="common">Narwhal</name>
    <name type="synonym">Ceratodon monodon</name>
    <dbReference type="NCBI Taxonomy" id="40151"/>
    <lineage>
        <taxon>Eukaryota</taxon>
        <taxon>Metazoa</taxon>
        <taxon>Chordata</taxon>
        <taxon>Craniata</taxon>
        <taxon>Vertebrata</taxon>
        <taxon>Euteleostomi</taxon>
        <taxon>Mammalia</taxon>
        <taxon>Eutheria</taxon>
        <taxon>Laurasiatheria</taxon>
        <taxon>Artiodactyla</taxon>
        <taxon>Whippomorpha</taxon>
        <taxon>Cetacea</taxon>
        <taxon>Odontoceti</taxon>
        <taxon>Monodontidae</taxon>
        <taxon>Monodon</taxon>
    </lineage>
</organism>
<feature type="compositionally biased region" description="Basic and acidic residues" evidence="1">
    <location>
        <begin position="300"/>
        <end position="315"/>
    </location>
</feature>
<dbReference type="EMBL" id="RWIC01000548">
    <property type="protein sequence ID" value="TKC42451.1"/>
    <property type="molecule type" value="Genomic_DNA"/>
</dbReference>
<feature type="compositionally biased region" description="Polar residues" evidence="1">
    <location>
        <begin position="342"/>
        <end position="354"/>
    </location>
</feature>